<dbReference type="RefSeq" id="WP_180261068.1">
    <property type="nucleotide sequence ID" value="NZ_AWQQ01000067.1"/>
</dbReference>
<accession>A0A2C6M9U3</accession>
<dbReference type="EMBL" id="AWQQ01000067">
    <property type="protein sequence ID" value="PHJ37929.1"/>
    <property type="molecule type" value="Genomic_DNA"/>
</dbReference>
<name>A0A2C6M9U3_9FIRM</name>
<evidence type="ECO:0008006" key="3">
    <source>
        <dbReference type="Google" id="ProtNLM"/>
    </source>
</evidence>
<organism evidence="1 2">
    <name type="scientific">Desulforamulus profundi</name>
    <dbReference type="NCBI Taxonomy" id="1383067"/>
    <lineage>
        <taxon>Bacteria</taxon>
        <taxon>Bacillati</taxon>
        <taxon>Bacillota</taxon>
        <taxon>Clostridia</taxon>
        <taxon>Eubacteriales</taxon>
        <taxon>Peptococcaceae</taxon>
        <taxon>Desulforamulus</taxon>
    </lineage>
</organism>
<reference evidence="1 2" key="1">
    <citation type="submission" date="2013-09" db="EMBL/GenBank/DDBJ databases">
        <title>Biodegradation of hydrocarbons in the deep terrestrial subsurface : characterization of a microbial consortium composed of two Desulfotomaculum species originating from a deep geological formation.</title>
        <authorList>
            <person name="Aullo T."/>
            <person name="Berlendis S."/>
            <person name="Lascourreges J.-F."/>
            <person name="Dessort D."/>
            <person name="Saint-Laurent S."/>
            <person name="Schraauwers B."/>
            <person name="Mas J."/>
            <person name="Magot M."/>
            <person name="Ranchou-Peyruse A."/>
        </authorList>
    </citation>
    <scope>NUCLEOTIDE SEQUENCE [LARGE SCALE GENOMIC DNA]</scope>
    <source>
        <strain evidence="1 2">Bs107</strain>
    </source>
</reference>
<evidence type="ECO:0000313" key="2">
    <source>
        <dbReference type="Proteomes" id="UP000222564"/>
    </source>
</evidence>
<protein>
    <recommendedName>
        <fullName evidence="3">Bypass of forespore C C-terminal domain-containing protein</fullName>
    </recommendedName>
</protein>
<gene>
    <name evidence="1" type="ORF">P378_12545</name>
</gene>
<dbReference type="Proteomes" id="UP000222564">
    <property type="component" value="Unassembled WGS sequence"/>
</dbReference>
<proteinExistence type="predicted"/>
<sequence length="205" mass="22947">MVSRLLWIGLGGFLAVLLLGVAIVGGRVTGDSAGAGVSILQVFAQQIQPALVPDLVIREENIYLCGDIEEVARKTVGSFGIKTEKELKEKYAALGFSVEIRKNEILAQRKVNEFCSYHRSFRHLGIHDNKLAIYQGPLGYHQKLLRVEEPIPLNSLSAAFQVKLQQAMDFYHMTPETQAKLRYELEFSNEDGLNAILENLDEMQD</sequence>
<dbReference type="AlphaFoldDB" id="A0A2C6M9U3"/>
<keyword evidence="2" id="KW-1185">Reference proteome</keyword>
<comment type="caution">
    <text evidence="1">The sequence shown here is derived from an EMBL/GenBank/DDBJ whole genome shotgun (WGS) entry which is preliminary data.</text>
</comment>
<evidence type="ECO:0000313" key="1">
    <source>
        <dbReference type="EMBL" id="PHJ37929.1"/>
    </source>
</evidence>